<name>A0A7R8ZTB8_9CRUS</name>
<dbReference type="PANTHER" id="PTHR47690">
    <property type="entry name" value="GLUCOKINASE"/>
    <property type="match status" value="1"/>
</dbReference>
<dbReference type="Gene3D" id="3.40.367.20">
    <property type="match status" value="1"/>
</dbReference>
<keyword evidence="1" id="KW-0808">Transferase</keyword>
<reference evidence="3" key="1">
    <citation type="submission" date="2020-11" db="EMBL/GenBank/DDBJ databases">
        <authorList>
            <person name="Tran Van P."/>
        </authorList>
    </citation>
    <scope>NUCLEOTIDE SEQUENCE</scope>
</reference>
<dbReference type="AlphaFoldDB" id="A0A7R8ZTB8"/>
<evidence type="ECO:0000256" key="2">
    <source>
        <dbReference type="ARBA" id="ARBA00022777"/>
    </source>
</evidence>
<evidence type="ECO:0000313" key="3">
    <source>
        <dbReference type="EMBL" id="CAD7233650.1"/>
    </source>
</evidence>
<protein>
    <submittedName>
        <fullName evidence="3">Uncharacterized protein</fullName>
    </submittedName>
</protein>
<dbReference type="PANTHER" id="PTHR47690:SF1">
    <property type="entry name" value="GLUCOKINASE"/>
    <property type="match status" value="1"/>
</dbReference>
<gene>
    <name evidence="3" type="ORF">CTOB1V02_LOCUS11471</name>
</gene>
<sequence>MSAERLVSGTGMTEFYQVICRLDGMAGAALTAEQISSRAVDGSCARCAEVMTLFCEWLGIIASNLALIMGATGGVYIGGGIVPKLGDYFLQSGFRRFERDYAELLEQLDNPDSDYEQLTKRFKKSPDLIWWYSGTGIPDTETGPPVVILGVGSRSPVAPAINVAGPASA</sequence>
<dbReference type="InterPro" id="IPR050201">
    <property type="entry name" value="Bacterial_glucokinase"/>
</dbReference>
<dbReference type="InterPro" id="IPR003836">
    <property type="entry name" value="Glucokinase"/>
</dbReference>
<dbReference type="GO" id="GO:0006096">
    <property type="term" value="P:glycolytic process"/>
    <property type="evidence" value="ECO:0007669"/>
    <property type="project" value="InterPro"/>
</dbReference>
<dbReference type="GO" id="GO:0005829">
    <property type="term" value="C:cytosol"/>
    <property type="evidence" value="ECO:0007669"/>
    <property type="project" value="TreeGrafter"/>
</dbReference>
<dbReference type="GO" id="GO:0004340">
    <property type="term" value="F:glucokinase activity"/>
    <property type="evidence" value="ECO:0007669"/>
    <property type="project" value="InterPro"/>
</dbReference>
<accession>A0A7R8ZTB8</accession>
<dbReference type="GO" id="GO:0005524">
    <property type="term" value="F:ATP binding"/>
    <property type="evidence" value="ECO:0007669"/>
    <property type="project" value="InterPro"/>
</dbReference>
<dbReference type="EMBL" id="OB666701">
    <property type="protein sequence ID" value="CAD7233650.1"/>
    <property type="molecule type" value="Genomic_DNA"/>
</dbReference>
<organism evidence="3">
    <name type="scientific">Cyprideis torosa</name>
    <dbReference type="NCBI Taxonomy" id="163714"/>
    <lineage>
        <taxon>Eukaryota</taxon>
        <taxon>Metazoa</taxon>
        <taxon>Ecdysozoa</taxon>
        <taxon>Arthropoda</taxon>
        <taxon>Crustacea</taxon>
        <taxon>Oligostraca</taxon>
        <taxon>Ostracoda</taxon>
        <taxon>Podocopa</taxon>
        <taxon>Podocopida</taxon>
        <taxon>Cytherocopina</taxon>
        <taxon>Cytheroidea</taxon>
        <taxon>Cytherideidae</taxon>
        <taxon>Cyprideis</taxon>
    </lineage>
</organism>
<dbReference type="InterPro" id="IPR043129">
    <property type="entry name" value="ATPase_NBD"/>
</dbReference>
<keyword evidence="2" id="KW-0418">Kinase</keyword>
<dbReference type="OrthoDB" id="10580492at2759"/>
<dbReference type="Pfam" id="PF02685">
    <property type="entry name" value="Glucokinase"/>
    <property type="match status" value="1"/>
</dbReference>
<dbReference type="GO" id="GO:0005536">
    <property type="term" value="F:D-glucose binding"/>
    <property type="evidence" value="ECO:0007669"/>
    <property type="project" value="InterPro"/>
</dbReference>
<dbReference type="SUPFAM" id="SSF53067">
    <property type="entry name" value="Actin-like ATPase domain"/>
    <property type="match status" value="1"/>
</dbReference>
<proteinExistence type="predicted"/>
<evidence type="ECO:0000256" key="1">
    <source>
        <dbReference type="ARBA" id="ARBA00022679"/>
    </source>
</evidence>